<dbReference type="STRING" id="573321.SAMN04488505_104322"/>
<name>A0A1H7Y5T3_9BACT</name>
<dbReference type="Proteomes" id="UP000198984">
    <property type="component" value="Unassembled WGS sequence"/>
</dbReference>
<reference evidence="1 2" key="1">
    <citation type="submission" date="2016-10" db="EMBL/GenBank/DDBJ databases">
        <authorList>
            <person name="de Groot N.N."/>
        </authorList>
    </citation>
    <scope>NUCLEOTIDE SEQUENCE [LARGE SCALE GENOMIC DNA]</scope>
    <source>
        <strain evidence="1 2">DSM 21039</strain>
    </source>
</reference>
<dbReference type="Gene3D" id="3.40.720.10">
    <property type="entry name" value="Alkaline Phosphatase, subunit A"/>
    <property type="match status" value="1"/>
</dbReference>
<gene>
    <name evidence="1" type="ORF">SAMN04488505_104322</name>
</gene>
<keyword evidence="2" id="KW-1185">Reference proteome</keyword>
<evidence type="ECO:0000313" key="1">
    <source>
        <dbReference type="EMBL" id="SEM41244.1"/>
    </source>
</evidence>
<dbReference type="AlphaFoldDB" id="A0A1H7Y5T3"/>
<dbReference type="OrthoDB" id="9791578at2"/>
<dbReference type="RefSeq" id="WP_089915171.1">
    <property type="nucleotide sequence ID" value="NZ_FOBB01000004.1"/>
</dbReference>
<dbReference type="SUPFAM" id="SSF53649">
    <property type="entry name" value="Alkaline phosphatase-like"/>
    <property type="match status" value="1"/>
</dbReference>
<proteinExistence type="predicted"/>
<evidence type="ECO:0000313" key="2">
    <source>
        <dbReference type="Proteomes" id="UP000198984"/>
    </source>
</evidence>
<protein>
    <submittedName>
        <fullName evidence="1">Type I phosphodiesterase / nucleotide pyrophosphatase</fullName>
    </submittedName>
</protein>
<dbReference type="EMBL" id="FOBB01000004">
    <property type="protein sequence ID" value="SEM41244.1"/>
    <property type="molecule type" value="Genomic_DNA"/>
</dbReference>
<accession>A0A1H7Y5T3</accession>
<dbReference type="InterPro" id="IPR017850">
    <property type="entry name" value="Alkaline_phosphatase_core_sf"/>
</dbReference>
<sequence length="378" mass="43081">MRHWLWVIFLLPSLAVTAQPEKKRNIFIITTDGFRWQEVFNGADARLLSDPDLVKDTAIMRQLYWDDSAAIRRQKLMPFFWNVIAKQGCLYGNRQWSNKVNVRNFYKISYPGYSEMLTGFAESRFVANAPIANRNTNVLEFLNQQKDYQGKVVAFSSWNILPYILNEHPGSFSVNAGYEPLEDAGDTAAAVNCVQDYITGKGRTRYDMLTWLSTQQYVEQHHPKVVFLGLGETDECAHRGRYDLYLQKAADVDRMISALWYYVQTDPFYKDNTTFIITTDHGRGKNPGTWQTHGFWAKGSGEMWLAVIGPDIEPAGEIKEAQQVWQQQIAATISILLGEQFEAEHAVAKPMQLKIGVPNDSLLCKGAYRDQANQVAAQ</sequence>
<organism evidence="1 2">
    <name type="scientific">Chitinophaga rupis</name>
    <dbReference type="NCBI Taxonomy" id="573321"/>
    <lineage>
        <taxon>Bacteria</taxon>
        <taxon>Pseudomonadati</taxon>
        <taxon>Bacteroidota</taxon>
        <taxon>Chitinophagia</taxon>
        <taxon>Chitinophagales</taxon>
        <taxon>Chitinophagaceae</taxon>
        <taxon>Chitinophaga</taxon>
    </lineage>
</organism>